<keyword evidence="2" id="KW-1185">Reference proteome</keyword>
<dbReference type="OMA" id="ICAHAMI"/>
<reference evidence="2" key="1">
    <citation type="journal article" date="2009" name="Genome Res.">
        <title>Comparative genomic analyses of the human fungal pathogens Coccidioides and their relatives.</title>
        <authorList>
            <person name="Sharpton T.J."/>
            <person name="Stajich J.E."/>
            <person name="Rounsley S.D."/>
            <person name="Gardner M.J."/>
            <person name="Wortman J.R."/>
            <person name="Jordar V.S."/>
            <person name="Maiti R."/>
            <person name="Kodira C.D."/>
            <person name="Neafsey D.E."/>
            <person name="Zeng Q."/>
            <person name="Hung C.-Y."/>
            <person name="McMahan C."/>
            <person name="Muszewska A."/>
            <person name="Grynberg M."/>
            <person name="Mandel M.A."/>
            <person name="Kellner E.M."/>
            <person name="Barker B.M."/>
            <person name="Galgiani J.N."/>
            <person name="Orbach M.J."/>
            <person name="Kirkland T.N."/>
            <person name="Cole G.T."/>
            <person name="Henn M.R."/>
            <person name="Birren B.W."/>
            <person name="Taylor J.W."/>
        </authorList>
    </citation>
    <scope>NUCLEOTIDE SEQUENCE [LARGE SCALE GENOMIC DNA]</scope>
    <source>
        <strain evidence="2">RS</strain>
    </source>
</reference>
<dbReference type="KEGG" id="cim:CIMG_12575"/>
<evidence type="ECO:0000313" key="2">
    <source>
        <dbReference type="Proteomes" id="UP000001261"/>
    </source>
</evidence>
<evidence type="ECO:0000313" key="1">
    <source>
        <dbReference type="EMBL" id="EAS27189.3"/>
    </source>
</evidence>
<accession>J3K049</accession>
<proteinExistence type="predicted"/>
<dbReference type="VEuPathDB" id="FungiDB:CIMG_12575"/>
<dbReference type="InParanoid" id="J3K049"/>
<dbReference type="EMBL" id="GG704911">
    <property type="protein sequence ID" value="EAS27189.3"/>
    <property type="molecule type" value="Genomic_DNA"/>
</dbReference>
<dbReference type="RefSeq" id="XP_001249229.2">
    <property type="nucleotide sequence ID" value="XM_001249228.2"/>
</dbReference>
<dbReference type="Proteomes" id="UP000001261">
    <property type="component" value="Unassembled WGS sequence"/>
</dbReference>
<organism evidence="1 2">
    <name type="scientific">Coccidioides immitis (strain RS)</name>
    <name type="common">Valley fever fungus</name>
    <dbReference type="NCBI Taxonomy" id="246410"/>
    <lineage>
        <taxon>Eukaryota</taxon>
        <taxon>Fungi</taxon>
        <taxon>Dikarya</taxon>
        <taxon>Ascomycota</taxon>
        <taxon>Pezizomycotina</taxon>
        <taxon>Eurotiomycetes</taxon>
        <taxon>Eurotiomycetidae</taxon>
        <taxon>Onygenales</taxon>
        <taxon>Onygenaceae</taxon>
        <taxon>Coccidioides</taxon>
    </lineage>
</organism>
<gene>
    <name evidence="1" type="ORF">CIMG_12575</name>
</gene>
<sequence>MSGMHPQWFMFNYIDIYCRQNSSKKNCKIIKDKAIEELIIKQFAKSKLKKYHEHQLMVSQQKKREKKKKYYQEEITETENEAQQKKKIEFKSNEIWEAQFCQIIARLEVKIIAHDHDYFTAVSVLRERVKKKIRRFLSQLQSLSEDNNSLSASEKMEKDDFEIVVFSDKNDEKDNEVEDN</sequence>
<dbReference type="AlphaFoldDB" id="J3K049"/>
<reference evidence="2" key="2">
    <citation type="journal article" date="2010" name="Genome Res.">
        <title>Population genomic sequencing of Coccidioides fungi reveals recent hybridization and transposon control.</title>
        <authorList>
            <person name="Neafsey D.E."/>
            <person name="Barker B.M."/>
            <person name="Sharpton T.J."/>
            <person name="Stajich J.E."/>
            <person name="Park D.J."/>
            <person name="Whiston E."/>
            <person name="Hung C.-Y."/>
            <person name="McMahan C."/>
            <person name="White J."/>
            <person name="Sykes S."/>
            <person name="Heiman D."/>
            <person name="Young S."/>
            <person name="Zeng Q."/>
            <person name="Abouelleil A."/>
            <person name="Aftuck L."/>
            <person name="Bessette D."/>
            <person name="Brown A."/>
            <person name="FitzGerald M."/>
            <person name="Lui A."/>
            <person name="Macdonald J.P."/>
            <person name="Priest M."/>
            <person name="Orbach M.J."/>
            <person name="Galgiani J.N."/>
            <person name="Kirkland T.N."/>
            <person name="Cole G.T."/>
            <person name="Birren B.W."/>
            <person name="Henn M.R."/>
            <person name="Taylor J.W."/>
            <person name="Rounsley S.D."/>
        </authorList>
    </citation>
    <scope>GENOME REANNOTATION</scope>
    <source>
        <strain evidence="2">RS</strain>
    </source>
</reference>
<dbReference type="GeneID" id="24164202"/>
<name>J3K049_COCIM</name>
<protein>
    <submittedName>
        <fullName evidence="1">Uncharacterized protein</fullName>
    </submittedName>
</protein>